<evidence type="ECO:0000313" key="2">
    <source>
        <dbReference type="EMBL" id="ERJ13668.1"/>
    </source>
</evidence>
<dbReference type="STRING" id="1033810.HLPCO_000334"/>
<dbReference type="InterPro" id="IPR004445">
    <property type="entry name" value="GltS"/>
</dbReference>
<keyword evidence="1" id="KW-1133">Transmembrane helix</keyword>
<protein>
    <submittedName>
        <fullName evidence="2">Na+-glutamate symporter-like protein</fullName>
    </submittedName>
</protein>
<organism evidence="2 3">
    <name type="scientific">Haloplasma contractile SSD-17B</name>
    <dbReference type="NCBI Taxonomy" id="1033810"/>
    <lineage>
        <taxon>Bacteria</taxon>
        <taxon>Bacillati</taxon>
        <taxon>Mycoplasmatota</taxon>
        <taxon>Mollicutes</taxon>
        <taxon>Haloplasmatales</taxon>
        <taxon>Haloplasmataceae</taxon>
        <taxon>Haloplasma</taxon>
    </lineage>
</organism>
<feature type="transmembrane region" description="Helical" evidence="1">
    <location>
        <begin position="374"/>
        <end position="396"/>
    </location>
</feature>
<comment type="caution">
    <text evidence="2">The sequence shown here is derived from an EMBL/GenBank/DDBJ whole genome shotgun (WGS) entry which is preliminary data.</text>
</comment>
<evidence type="ECO:0000313" key="3">
    <source>
        <dbReference type="Proteomes" id="UP000005707"/>
    </source>
</evidence>
<feature type="transmembrane region" description="Helical" evidence="1">
    <location>
        <begin position="239"/>
        <end position="261"/>
    </location>
</feature>
<feature type="transmembrane region" description="Helical" evidence="1">
    <location>
        <begin position="173"/>
        <end position="200"/>
    </location>
</feature>
<dbReference type="EMBL" id="AFNU02000001">
    <property type="protein sequence ID" value="ERJ13668.1"/>
    <property type="molecule type" value="Genomic_DNA"/>
</dbReference>
<dbReference type="eggNOG" id="COG0786">
    <property type="taxonomic scope" value="Bacteria"/>
</dbReference>
<gene>
    <name evidence="2" type="ORF">HLPCO_000334</name>
</gene>
<keyword evidence="3" id="KW-1185">Reference proteome</keyword>
<feature type="transmembrane region" description="Helical" evidence="1">
    <location>
        <begin position="34"/>
        <end position="54"/>
    </location>
</feature>
<dbReference type="InParanoid" id="U2EFF6"/>
<dbReference type="OrthoDB" id="9801557at2"/>
<reference evidence="2 3" key="1">
    <citation type="journal article" date="2011" name="J. Bacteriol.">
        <title>Genome sequence of Haloplasma contractile, an unusual contractile bacterium from a deep-sea anoxic brine lake.</title>
        <authorList>
            <person name="Antunes A."/>
            <person name="Alam I."/>
            <person name="El Dorry H."/>
            <person name="Siam R."/>
            <person name="Robertson A."/>
            <person name="Bajic V.B."/>
            <person name="Stingl U."/>
        </authorList>
    </citation>
    <scope>NUCLEOTIDE SEQUENCE [LARGE SCALE GENOMIC DNA]</scope>
    <source>
        <strain evidence="2 3">SSD-17B</strain>
    </source>
</reference>
<dbReference type="GO" id="GO:0015501">
    <property type="term" value="F:glutamate:sodium symporter activity"/>
    <property type="evidence" value="ECO:0007669"/>
    <property type="project" value="InterPro"/>
</dbReference>
<feature type="transmembrane region" description="Helical" evidence="1">
    <location>
        <begin position="106"/>
        <end position="135"/>
    </location>
</feature>
<reference evidence="2 3" key="2">
    <citation type="journal article" date="2013" name="PLoS ONE">
        <title>INDIGO - INtegrated Data Warehouse of MIcrobial GenOmes with Examples from the Red Sea Extremophiles.</title>
        <authorList>
            <person name="Alam I."/>
            <person name="Antunes A."/>
            <person name="Kamau A.A."/>
            <person name="Ba Alawi W."/>
            <person name="Kalkatawi M."/>
            <person name="Stingl U."/>
            <person name="Bajic V.B."/>
        </authorList>
    </citation>
    <scope>NUCLEOTIDE SEQUENCE [LARGE SCALE GENOMIC DNA]</scope>
    <source>
        <strain evidence="2 3">SSD-17B</strain>
    </source>
</reference>
<feature type="transmembrane region" description="Helical" evidence="1">
    <location>
        <begin position="6"/>
        <end position="22"/>
    </location>
</feature>
<feature type="transmembrane region" description="Helical" evidence="1">
    <location>
        <begin position="74"/>
        <end position="94"/>
    </location>
</feature>
<name>U2EFF6_9MOLU</name>
<dbReference type="PANTHER" id="PTHR36178:SF1">
    <property type="entry name" value="SODIUM_GLUTAMATE SYMPORTER"/>
    <property type="match status" value="1"/>
</dbReference>
<proteinExistence type="predicted"/>
<feature type="transmembrane region" description="Helical" evidence="1">
    <location>
        <begin position="408"/>
        <end position="429"/>
    </location>
</feature>
<accession>U2EFF6</accession>
<dbReference type="PANTHER" id="PTHR36178">
    <property type="entry name" value="SLR0625 PROTEIN"/>
    <property type="match status" value="1"/>
</dbReference>
<keyword evidence="1" id="KW-0812">Transmembrane</keyword>
<feature type="transmembrane region" description="Helical" evidence="1">
    <location>
        <begin position="267"/>
        <end position="290"/>
    </location>
</feature>
<dbReference type="GO" id="GO:0016020">
    <property type="term" value="C:membrane"/>
    <property type="evidence" value="ECO:0007669"/>
    <property type="project" value="InterPro"/>
</dbReference>
<feature type="transmembrane region" description="Helical" evidence="1">
    <location>
        <begin position="441"/>
        <end position="464"/>
    </location>
</feature>
<evidence type="ECO:0000256" key="1">
    <source>
        <dbReference type="SAM" id="Phobius"/>
    </source>
</evidence>
<feature type="transmembrane region" description="Helical" evidence="1">
    <location>
        <begin position="340"/>
        <end position="362"/>
    </location>
</feature>
<dbReference type="Proteomes" id="UP000005707">
    <property type="component" value="Unassembled WGS sequence"/>
</dbReference>
<dbReference type="AlphaFoldDB" id="U2EFF6"/>
<dbReference type="GO" id="GO:0015813">
    <property type="term" value="P:L-glutamate transmembrane transport"/>
    <property type="evidence" value="ECO:0007669"/>
    <property type="project" value="InterPro"/>
</dbReference>
<dbReference type="RefSeq" id="WP_008826227.1">
    <property type="nucleotide sequence ID" value="NZ_AFNU02000001.1"/>
</dbReference>
<feature type="transmembrane region" description="Helical" evidence="1">
    <location>
        <begin position="311"/>
        <end position="334"/>
    </location>
</feature>
<sequence length="473" mass="52673">MHGDWQSVLMFCYIFFFMFIAKMCKEKLGIFKSIVIPTALFAGFIGMIFGPNLLGKVSFDLFGQSFKLGLNYDQGFYENVVIHTMAIGFIALALTDKKTNKSSKSIESGIFIVLTYLLQGLVGMLMIFLMVNTFWPDLFYGLGLMLPLSFGQGPGFSATIGKGWIEQTGISYIISYGLSLSTMGFLIGGLVGVILLNYYIKKHNLKPVKLRELKGVQEKNIEFKTLDEVNFFDNLTVQLTWIAMVYMSAFIVTYVLVNLIHNNLGDIGQTIGGIVSSLTYLFGVILALIFKRILKSLQHRGHRTKPLLSSYMMQNISSFAFNIMIAASVMAIRIDMISDFLPALLIVGIVGAIVTITFVVFLAKKIYPVNTIEYTLILFGMLTGTASTGMALLRGVDPNLEKDVEEDVAVLGSAIALPIALPIIIVLGFPVQAFKNPSYHYYNLIAFGVLAIYFIVLILFLLWFSKRKNQKEV</sequence>
<keyword evidence="1" id="KW-0472">Membrane</keyword>